<dbReference type="EMBL" id="JAUJEB010000001">
    <property type="protein sequence ID" value="MDN5211360.1"/>
    <property type="molecule type" value="Genomic_DNA"/>
</dbReference>
<dbReference type="Proteomes" id="UP001172083">
    <property type="component" value="Unassembled WGS sequence"/>
</dbReference>
<proteinExistence type="predicted"/>
<accession>A0ABT8L0U5</accession>
<reference evidence="1" key="1">
    <citation type="submission" date="2023-06" db="EMBL/GenBank/DDBJ databases">
        <title>Genomic of Agaribacillus aureum.</title>
        <authorList>
            <person name="Wang G."/>
        </authorList>
    </citation>
    <scope>NUCLEOTIDE SEQUENCE</scope>
    <source>
        <strain evidence="1">BMA12</strain>
    </source>
</reference>
<gene>
    <name evidence="1" type="ORF">QQ020_04840</name>
</gene>
<protein>
    <submittedName>
        <fullName evidence="1">Uncharacterized protein</fullName>
    </submittedName>
</protein>
<sequence>MESGLQKLSLFVKDGEIIPMIEANNRMLLGIKHCDTVASGAMPYVLAMKRERELRNSTFAN</sequence>
<keyword evidence="2" id="KW-1185">Reference proteome</keyword>
<organism evidence="1 2">
    <name type="scientific">Agaribacillus aureus</name>
    <dbReference type="NCBI Taxonomy" id="3051825"/>
    <lineage>
        <taxon>Bacteria</taxon>
        <taxon>Pseudomonadati</taxon>
        <taxon>Bacteroidota</taxon>
        <taxon>Cytophagia</taxon>
        <taxon>Cytophagales</taxon>
        <taxon>Splendidivirgaceae</taxon>
        <taxon>Agaribacillus</taxon>
    </lineage>
</organism>
<name>A0ABT8L0U5_9BACT</name>
<evidence type="ECO:0000313" key="1">
    <source>
        <dbReference type="EMBL" id="MDN5211360.1"/>
    </source>
</evidence>
<comment type="caution">
    <text evidence="1">The sequence shown here is derived from an EMBL/GenBank/DDBJ whole genome shotgun (WGS) entry which is preliminary data.</text>
</comment>
<evidence type="ECO:0000313" key="2">
    <source>
        <dbReference type="Proteomes" id="UP001172083"/>
    </source>
</evidence>